<keyword evidence="4" id="KW-1185">Reference proteome</keyword>
<protein>
    <submittedName>
        <fullName evidence="3">TRAP-T-associated universal stress protein TeaD</fullName>
    </submittedName>
</protein>
<evidence type="ECO:0000256" key="1">
    <source>
        <dbReference type="ARBA" id="ARBA00008791"/>
    </source>
</evidence>
<proteinExistence type="inferred from homology"/>
<comment type="similarity">
    <text evidence="1">Belongs to the universal stress protein A family.</text>
</comment>
<dbReference type="InterPro" id="IPR006016">
    <property type="entry name" value="UspA"/>
</dbReference>
<comment type="caution">
    <text evidence="3">The sequence shown here is derived from an EMBL/GenBank/DDBJ whole genome shotgun (WGS) entry which is preliminary data.</text>
</comment>
<dbReference type="OrthoDB" id="9794782at2"/>
<accession>A0A399FEQ2</accession>
<evidence type="ECO:0000313" key="3">
    <source>
        <dbReference type="EMBL" id="RIH93622.1"/>
    </source>
</evidence>
<name>A0A399FEQ2_9DEIN</name>
<dbReference type="AlphaFoldDB" id="A0A399FEQ2"/>
<dbReference type="InterPro" id="IPR006015">
    <property type="entry name" value="Universal_stress_UspA"/>
</dbReference>
<dbReference type="RefSeq" id="WP_119355974.1">
    <property type="nucleotide sequence ID" value="NZ_BJXM01000009.1"/>
</dbReference>
<dbReference type="Pfam" id="PF00582">
    <property type="entry name" value="Usp"/>
    <property type="match status" value="1"/>
</dbReference>
<organism evidence="3 4">
    <name type="scientific">Meiothermus granaticius NBRC 107808</name>
    <dbReference type="NCBI Taxonomy" id="1227551"/>
    <lineage>
        <taxon>Bacteria</taxon>
        <taxon>Thermotogati</taxon>
        <taxon>Deinococcota</taxon>
        <taxon>Deinococci</taxon>
        <taxon>Thermales</taxon>
        <taxon>Thermaceae</taxon>
        <taxon>Meiothermus</taxon>
    </lineage>
</organism>
<dbReference type="EMBL" id="QWLB01000004">
    <property type="protein sequence ID" value="RIH93622.1"/>
    <property type="molecule type" value="Genomic_DNA"/>
</dbReference>
<dbReference type="PRINTS" id="PR01438">
    <property type="entry name" value="UNVRSLSTRESS"/>
</dbReference>
<dbReference type="SUPFAM" id="SSF52402">
    <property type="entry name" value="Adenine nucleotide alpha hydrolases-like"/>
    <property type="match status" value="1"/>
</dbReference>
<dbReference type="InterPro" id="IPR014729">
    <property type="entry name" value="Rossmann-like_a/b/a_fold"/>
</dbReference>
<dbReference type="PANTHER" id="PTHR46268:SF6">
    <property type="entry name" value="UNIVERSAL STRESS PROTEIN UP12"/>
    <property type="match status" value="1"/>
</dbReference>
<evidence type="ECO:0000313" key="4">
    <source>
        <dbReference type="Proteomes" id="UP000266178"/>
    </source>
</evidence>
<dbReference type="CDD" id="cd00293">
    <property type="entry name" value="USP-like"/>
    <property type="match status" value="1"/>
</dbReference>
<dbReference type="Proteomes" id="UP000266178">
    <property type="component" value="Unassembled WGS sequence"/>
</dbReference>
<dbReference type="PANTHER" id="PTHR46268">
    <property type="entry name" value="STRESS RESPONSE PROTEIN NHAX"/>
    <property type="match status" value="1"/>
</dbReference>
<feature type="domain" description="UspA" evidence="2">
    <location>
        <begin position="1"/>
        <end position="139"/>
    </location>
</feature>
<reference evidence="3 4" key="1">
    <citation type="submission" date="2018-08" db="EMBL/GenBank/DDBJ databases">
        <title>Meiothermus granaticius genome AF-68 sequencing project.</title>
        <authorList>
            <person name="Da Costa M.S."/>
            <person name="Albuquerque L."/>
            <person name="Raposo P."/>
            <person name="Froufe H.J.C."/>
            <person name="Barroso C.S."/>
            <person name="Egas C."/>
        </authorList>
    </citation>
    <scope>NUCLEOTIDE SEQUENCE [LARGE SCALE GENOMIC DNA]</scope>
    <source>
        <strain evidence="3 4">AF-68</strain>
    </source>
</reference>
<evidence type="ECO:0000259" key="2">
    <source>
        <dbReference type="Pfam" id="PF00582"/>
    </source>
</evidence>
<dbReference type="Gene3D" id="3.40.50.620">
    <property type="entry name" value="HUPs"/>
    <property type="match status" value="1"/>
</dbReference>
<gene>
    <name evidence="3" type="primary">teaD_1</name>
    <name evidence="3" type="ORF">Mgrana_00446</name>
</gene>
<sequence>MFKQILVGFDGSESSRKALKVALEIAQAFQGEVTLIAVVRPPEFAELEGEIEGALEEEKSPLAQAFSWAHSAAKEQGVTLHVHRRVGHPAEVLVRYAEEAHSDLIVLGRRGLTAVQRWMLGSVSERVLRYAHCPVMVVH</sequence>